<feature type="binding site" evidence="8">
    <location>
        <begin position="15"/>
        <end position="17"/>
    </location>
    <ligand>
        <name>shikimate</name>
        <dbReference type="ChEBI" id="CHEBI:36208"/>
    </ligand>
</feature>
<evidence type="ECO:0000256" key="7">
    <source>
        <dbReference type="ARBA" id="ARBA00049442"/>
    </source>
</evidence>
<feature type="binding site" evidence="8">
    <location>
        <position position="238"/>
    </location>
    <ligand>
        <name>NADP(+)</name>
        <dbReference type="ChEBI" id="CHEBI:58349"/>
    </ligand>
</feature>
<keyword evidence="4 8" id="KW-0521">NADP</keyword>
<dbReference type="HAMAP" id="MF_00222">
    <property type="entry name" value="Shikimate_DH_AroE"/>
    <property type="match status" value="1"/>
</dbReference>
<dbReference type="Pfam" id="PF18317">
    <property type="entry name" value="SDH_C"/>
    <property type="match status" value="1"/>
</dbReference>
<dbReference type="PANTHER" id="PTHR21089:SF1">
    <property type="entry name" value="BIFUNCTIONAL 3-DEHYDROQUINATE DEHYDRATASE_SHIKIMATE DEHYDROGENASE, CHLOROPLASTIC"/>
    <property type="match status" value="1"/>
</dbReference>
<comment type="similarity">
    <text evidence="8">Belongs to the shikimate dehydrogenase family.</text>
</comment>
<evidence type="ECO:0000256" key="1">
    <source>
        <dbReference type="ARBA" id="ARBA00004871"/>
    </source>
</evidence>
<dbReference type="Gene3D" id="3.40.50.720">
    <property type="entry name" value="NAD(P)-binding Rossmann-like Domain"/>
    <property type="match status" value="1"/>
</dbReference>
<dbReference type="Pfam" id="PF01488">
    <property type="entry name" value="Shikimate_DH"/>
    <property type="match status" value="1"/>
</dbReference>
<keyword evidence="5 8" id="KW-0560">Oxidoreductase</keyword>
<evidence type="ECO:0000256" key="5">
    <source>
        <dbReference type="ARBA" id="ARBA00023002"/>
    </source>
</evidence>
<comment type="caution">
    <text evidence="8">Lacks conserved residue(s) required for the propagation of feature annotation.</text>
</comment>
<feature type="active site" description="Proton acceptor" evidence="8">
    <location>
        <position position="68"/>
    </location>
</feature>
<evidence type="ECO:0000313" key="13">
    <source>
        <dbReference type="Proteomes" id="UP000831534"/>
    </source>
</evidence>
<dbReference type="GO" id="GO:0005829">
    <property type="term" value="C:cytosol"/>
    <property type="evidence" value="ECO:0007669"/>
    <property type="project" value="TreeGrafter"/>
</dbReference>
<feature type="binding site" evidence="8">
    <location>
        <position position="245"/>
    </location>
    <ligand>
        <name>shikimate</name>
        <dbReference type="ChEBI" id="CHEBI:36208"/>
    </ligand>
</feature>
<sequence length="276" mass="29155">MIAQYAVFGNPIAHSRSPQIHRLFATQEGANISYRRILADRQRNAFADAVRGFFASGAGGANITVPFKEYAFDLADEHSEQAQASGAVNTLIPLPNGGLRGDNTDGAGLVCDLQTHLQTSLRGKRLLLLGAGGAARGAVCALLDTGLAELVVANRSADKAQVLARRFGIAATGFHALPPNYFDVVVNATSAGLNGEVPDICPAVFGQCVLGYDMLYASDKTAFMRFAAASGATATADGLGMLVRQAAESYRLWRGFTPDADAVITALRRRPRKEGL</sequence>
<dbReference type="NCBIfam" id="TIGR00507">
    <property type="entry name" value="aroE"/>
    <property type="match status" value="1"/>
</dbReference>
<dbReference type="GO" id="GO:0008652">
    <property type="term" value="P:amino acid biosynthetic process"/>
    <property type="evidence" value="ECO:0007669"/>
    <property type="project" value="UniProtKB-KW"/>
</dbReference>
<evidence type="ECO:0000256" key="3">
    <source>
        <dbReference type="ARBA" id="ARBA00022605"/>
    </source>
</evidence>
<feature type="binding site" evidence="8">
    <location>
        <begin position="130"/>
        <end position="134"/>
    </location>
    <ligand>
        <name>NADP(+)</name>
        <dbReference type="ChEBI" id="CHEBI:58349"/>
    </ligand>
</feature>
<dbReference type="InterPro" id="IPR011342">
    <property type="entry name" value="Shikimate_DH"/>
</dbReference>
<evidence type="ECO:0000256" key="8">
    <source>
        <dbReference type="HAMAP-Rule" id="MF_00222"/>
    </source>
</evidence>
<comment type="catalytic activity">
    <reaction evidence="7 8">
        <text>shikimate + NADP(+) = 3-dehydroshikimate + NADPH + H(+)</text>
        <dbReference type="Rhea" id="RHEA:17737"/>
        <dbReference type="ChEBI" id="CHEBI:15378"/>
        <dbReference type="ChEBI" id="CHEBI:16630"/>
        <dbReference type="ChEBI" id="CHEBI:36208"/>
        <dbReference type="ChEBI" id="CHEBI:57783"/>
        <dbReference type="ChEBI" id="CHEBI:58349"/>
        <dbReference type="EC" id="1.1.1.25"/>
    </reaction>
</comment>
<evidence type="ECO:0000256" key="6">
    <source>
        <dbReference type="ARBA" id="ARBA00023141"/>
    </source>
</evidence>
<evidence type="ECO:0000313" key="12">
    <source>
        <dbReference type="EMBL" id="UOP04718.2"/>
    </source>
</evidence>
<feature type="binding site" evidence="8">
    <location>
        <position position="105"/>
    </location>
    <ligand>
        <name>shikimate</name>
        <dbReference type="ChEBI" id="CHEBI:36208"/>
    </ligand>
</feature>
<dbReference type="GO" id="GO:0004764">
    <property type="term" value="F:shikimate 3-dehydrogenase (NADP+) activity"/>
    <property type="evidence" value="ECO:0007669"/>
    <property type="project" value="UniProtKB-UniRule"/>
</dbReference>
<feature type="binding site" evidence="8">
    <location>
        <position position="80"/>
    </location>
    <ligand>
        <name>NADP(+)</name>
        <dbReference type="ChEBI" id="CHEBI:58349"/>
    </ligand>
</feature>
<dbReference type="Gene3D" id="3.40.50.10860">
    <property type="entry name" value="Leucine Dehydrogenase, chain A, domain 1"/>
    <property type="match status" value="1"/>
</dbReference>
<feature type="binding site" evidence="8">
    <location>
        <position position="214"/>
    </location>
    <ligand>
        <name>NADP(+)</name>
        <dbReference type="ChEBI" id="CHEBI:58349"/>
    </ligand>
</feature>
<organism evidence="12 13">
    <name type="scientific">Conchiformibius kuhniae</name>
    <dbReference type="NCBI Taxonomy" id="211502"/>
    <lineage>
        <taxon>Bacteria</taxon>
        <taxon>Pseudomonadati</taxon>
        <taxon>Pseudomonadota</taxon>
        <taxon>Betaproteobacteria</taxon>
        <taxon>Neisseriales</taxon>
        <taxon>Neisseriaceae</taxon>
        <taxon>Conchiformibius</taxon>
    </lineage>
</organism>
<comment type="subunit">
    <text evidence="8">Homodimer.</text>
</comment>
<reference evidence="12" key="2">
    <citation type="submission" date="2024-09" db="EMBL/GenBank/DDBJ databases">
        <authorList>
            <person name="Veyrier F.J."/>
        </authorList>
    </citation>
    <scope>NUCLEOTIDE SEQUENCE</scope>
    <source>
        <strain evidence="12">17694</strain>
    </source>
</reference>
<dbReference type="RefSeq" id="WP_027009368.1">
    <property type="nucleotide sequence ID" value="NZ_CP091521.1"/>
</dbReference>
<dbReference type="PANTHER" id="PTHR21089">
    <property type="entry name" value="SHIKIMATE DEHYDROGENASE"/>
    <property type="match status" value="1"/>
</dbReference>
<dbReference type="Pfam" id="PF08501">
    <property type="entry name" value="Shikimate_dh_N"/>
    <property type="match status" value="1"/>
</dbReference>
<comment type="pathway">
    <text evidence="1 8">Metabolic intermediate biosynthesis; chorismate biosynthesis; chorismate from D-erythrose 4-phosphate and phosphoenolpyruvate: step 4/7.</text>
</comment>
<dbReference type="NCBIfam" id="NF001310">
    <property type="entry name" value="PRK00258.1-2"/>
    <property type="match status" value="1"/>
</dbReference>
<dbReference type="EMBL" id="CP091521">
    <property type="protein sequence ID" value="UOP04718.2"/>
    <property type="molecule type" value="Genomic_DNA"/>
</dbReference>
<dbReference type="SUPFAM" id="SSF51735">
    <property type="entry name" value="NAD(P)-binding Rossmann-fold domains"/>
    <property type="match status" value="1"/>
</dbReference>
<dbReference type="InterPro" id="IPR041121">
    <property type="entry name" value="SDH_C"/>
</dbReference>
<dbReference type="AlphaFoldDB" id="A0A8T9MWB4"/>
<feature type="binding site" evidence="8">
    <location>
        <position position="64"/>
    </location>
    <ligand>
        <name>shikimate</name>
        <dbReference type="ChEBI" id="CHEBI:36208"/>
    </ligand>
</feature>
<dbReference type="Proteomes" id="UP000831534">
    <property type="component" value="Chromosome"/>
</dbReference>
<dbReference type="EC" id="1.1.1.25" evidence="2 8"/>
<evidence type="ECO:0000259" key="9">
    <source>
        <dbReference type="Pfam" id="PF01488"/>
    </source>
</evidence>
<dbReference type="SUPFAM" id="SSF53223">
    <property type="entry name" value="Aminoacid dehydrogenase-like, N-terminal domain"/>
    <property type="match status" value="1"/>
</dbReference>
<dbReference type="InterPro" id="IPR022893">
    <property type="entry name" value="Shikimate_DH_fam"/>
</dbReference>
<keyword evidence="3 8" id="KW-0028">Amino-acid biosynthesis</keyword>
<feature type="domain" description="SDH C-terminal" evidence="11">
    <location>
        <begin position="238"/>
        <end position="268"/>
    </location>
</feature>
<accession>A0A8T9MWB4</accession>
<dbReference type="InterPro" id="IPR036291">
    <property type="entry name" value="NAD(P)-bd_dom_sf"/>
</dbReference>
<feature type="domain" description="Shikimate dehydrogenase substrate binding N-terminal" evidence="10">
    <location>
        <begin position="7"/>
        <end position="91"/>
    </location>
</feature>
<keyword evidence="13" id="KW-1185">Reference proteome</keyword>
<dbReference type="InterPro" id="IPR046346">
    <property type="entry name" value="Aminoacid_DH-like_N_sf"/>
</dbReference>
<reference evidence="12" key="1">
    <citation type="journal article" date="2022" name="Res Sq">
        <title>Evolution of multicellular longitudinally dividing oral cavity symbionts (Neisseriaceae).</title>
        <authorList>
            <person name="Nyongesa S."/>
            <person name="Weber P."/>
            <person name="Bernet E."/>
            <person name="Pullido F."/>
            <person name="Nieckarz M."/>
            <person name="Delaby M."/>
            <person name="Nieves C."/>
            <person name="Viehboeck T."/>
            <person name="Krause N."/>
            <person name="Rivera-Millot A."/>
            <person name="Nakamura A."/>
            <person name="Vischer N."/>
            <person name="VanNieuwenhze M."/>
            <person name="Brun Y."/>
            <person name="Cava F."/>
            <person name="Bulgheresi S."/>
            <person name="Veyrier F."/>
        </authorList>
    </citation>
    <scope>NUCLEOTIDE SEQUENCE</scope>
    <source>
        <strain evidence="12">17694</strain>
    </source>
</reference>
<evidence type="ECO:0000259" key="11">
    <source>
        <dbReference type="Pfam" id="PF18317"/>
    </source>
</evidence>
<protein>
    <recommendedName>
        <fullName evidence="2 8">Shikimate dehydrogenase (NADP(+))</fullName>
        <shortName evidence="8">SDH</shortName>
        <ecNumber evidence="2 8">1.1.1.25</ecNumber>
    </recommendedName>
</protein>
<feature type="binding site" evidence="8">
    <location>
        <position position="89"/>
    </location>
    <ligand>
        <name>shikimate</name>
        <dbReference type="ChEBI" id="CHEBI:36208"/>
    </ligand>
</feature>
<comment type="function">
    <text evidence="8">Involved in the biosynthesis of the chorismate, which leads to the biosynthesis of aromatic amino acids. Catalyzes the reversible NADPH linked reduction of 3-dehydroshikimate (DHSA) to yield shikimate (SA).</text>
</comment>
<dbReference type="GO" id="GO:0050661">
    <property type="term" value="F:NADP binding"/>
    <property type="evidence" value="ECO:0007669"/>
    <property type="project" value="InterPro"/>
</dbReference>
<dbReference type="GO" id="GO:0009073">
    <property type="term" value="P:aromatic amino acid family biosynthetic process"/>
    <property type="evidence" value="ECO:0007669"/>
    <property type="project" value="UniProtKB-KW"/>
</dbReference>
<dbReference type="KEGG" id="ckh:LVJ77_11140"/>
<feature type="binding site" evidence="8">
    <location>
        <position position="216"/>
    </location>
    <ligand>
        <name>shikimate</name>
        <dbReference type="ChEBI" id="CHEBI:36208"/>
    </ligand>
</feature>
<evidence type="ECO:0000256" key="4">
    <source>
        <dbReference type="ARBA" id="ARBA00022857"/>
    </source>
</evidence>
<dbReference type="InterPro" id="IPR013708">
    <property type="entry name" value="Shikimate_DH-bd_N"/>
</dbReference>
<proteinExistence type="inferred from homology"/>
<evidence type="ECO:0000259" key="10">
    <source>
        <dbReference type="Pfam" id="PF08501"/>
    </source>
</evidence>
<dbReference type="FunFam" id="3.40.50.10860:FF:000006">
    <property type="entry name" value="Shikimate dehydrogenase (NADP(+))"/>
    <property type="match status" value="1"/>
</dbReference>
<evidence type="ECO:0000256" key="2">
    <source>
        <dbReference type="ARBA" id="ARBA00012962"/>
    </source>
</evidence>
<dbReference type="GO" id="GO:0009423">
    <property type="term" value="P:chorismate biosynthetic process"/>
    <property type="evidence" value="ECO:0007669"/>
    <property type="project" value="UniProtKB-UniRule"/>
</dbReference>
<dbReference type="GO" id="GO:0019632">
    <property type="term" value="P:shikimate metabolic process"/>
    <property type="evidence" value="ECO:0007669"/>
    <property type="project" value="InterPro"/>
</dbReference>
<keyword evidence="6 8" id="KW-0057">Aromatic amino acid biosynthesis</keyword>
<feature type="domain" description="Quinate/shikimate 5-dehydrogenase/glutamyl-tRNA reductase" evidence="9">
    <location>
        <begin position="118"/>
        <end position="191"/>
    </location>
</feature>
<name>A0A8T9MWB4_9NEIS</name>
<gene>
    <name evidence="8 12" type="primary">aroE</name>
    <name evidence="12" type="ORF">LVJ77_11140</name>
</gene>
<dbReference type="InterPro" id="IPR006151">
    <property type="entry name" value="Shikm_DH/Glu-tRNA_Rdtase"/>
</dbReference>